<organism evidence="1 2">
    <name type="scientific">Ascaris lumbricoides</name>
    <name type="common">Giant roundworm</name>
    <dbReference type="NCBI Taxonomy" id="6252"/>
    <lineage>
        <taxon>Eukaryota</taxon>
        <taxon>Metazoa</taxon>
        <taxon>Ecdysozoa</taxon>
        <taxon>Nematoda</taxon>
        <taxon>Chromadorea</taxon>
        <taxon>Rhabditida</taxon>
        <taxon>Spirurina</taxon>
        <taxon>Ascaridomorpha</taxon>
        <taxon>Ascaridoidea</taxon>
        <taxon>Ascarididae</taxon>
        <taxon>Ascaris</taxon>
    </lineage>
</organism>
<reference evidence="2" key="1">
    <citation type="submission" date="2017-02" db="UniProtKB">
        <authorList>
            <consortium name="WormBaseParasite"/>
        </authorList>
    </citation>
    <scope>IDENTIFICATION</scope>
</reference>
<dbReference type="Proteomes" id="UP000036681">
    <property type="component" value="Unplaced"/>
</dbReference>
<name>A0A0M3IWA1_ASCLU</name>
<dbReference type="WBParaSite" id="ALUE_0002302901-mRNA-1">
    <property type="protein sequence ID" value="ALUE_0002302901-mRNA-1"/>
    <property type="gene ID" value="ALUE_0002302901"/>
</dbReference>
<accession>A0A0M3IWA1</accession>
<sequence length="149" mass="16686">MERHDNYQSEEECATMGGSEAHPCIQFTLRISPSDSITEAIVTRARSTSSEMAAAMIRSAQHMKTRRAILATNFACEFCLRLSSALDGNEVLFMKEINDASLRNSRSLTQISLTFNTQNRGLAWRGGSSTANRHLRKYLVHGSQLYLHC</sequence>
<evidence type="ECO:0000313" key="1">
    <source>
        <dbReference type="Proteomes" id="UP000036681"/>
    </source>
</evidence>
<proteinExistence type="predicted"/>
<protein>
    <submittedName>
        <fullName evidence="2">Uncharacterized protein</fullName>
    </submittedName>
</protein>
<keyword evidence="1" id="KW-1185">Reference proteome</keyword>
<evidence type="ECO:0000313" key="2">
    <source>
        <dbReference type="WBParaSite" id="ALUE_0002302901-mRNA-1"/>
    </source>
</evidence>
<dbReference type="AlphaFoldDB" id="A0A0M3IWA1"/>